<gene>
    <name evidence="5" type="ORF">H5V44_10740</name>
</gene>
<dbReference type="PANTHER" id="PTHR11527">
    <property type="entry name" value="HEAT-SHOCK PROTEIN 20 FAMILY MEMBER"/>
    <property type="match status" value="1"/>
</dbReference>
<dbReference type="EMBL" id="JACKXD010000003">
    <property type="protein sequence ID" value="MBB6646756.1"/>
    <property type="molecule type" value="Genomic_DNA"/>
</dbReference>
<dbReference type="Gene3D" id="2.60.40.790">
    <property type="match status" value="1"/>
</dbReference>
<dbReference type="Proteomes" id="UP000546257">
    <property type="component" value="Unassembled WGS sequence"/>
</dbReference>
<dbReference type="SUPFAM" id="SSF49764">
    <property type="entry name" value="HSP20-like chaperones"/>
    <property type="match status" value="1"/>
</dbReference>
<comment type="similarity">
    <text evidence="1 2">Belongs to the small heat shock protein (HSP20) family.</text>
</comment>
<evidence type="ECO:0000259" key="4">
    <source>
        <dbReference type="PROSITE" id="PS01031"/>
    </source>
</evidence>
<sequence>MTRTPDFDGVETDTLFDRMSRQFEAMTRQFDGTGTFRRNTAVDLRDDPEAFEIVIDLPGFEKADIDVAVADRELTVDAVRDTGTVSPKRGDDDGRYVRQERRTDSIHRSIRLPGEVRSNDATASYNNGVLTVSLPKRTADDEGSHRIDVE</sequence>
<evidence type="ECO:0000313" key="6">
    <source>
        <dbReference type="Proteomes" id="UP000546257"/>
    </source>
</evidence>
<dbReference type="RefSeq" id="WP_185193107.1">
    <property type="nucleotide sequence ID" value="NZ_JACKXD010000003.1"/>
</dbReference>
<dbReference type="InterPro" id="IPR002068">
    <property type="entry name" value="A-crystallin/Hsp20_dom"/>
</dbReference>
<evidence type="ECO:0000256" key="2">
    <source>
        <dbReference type="RuleBase" id="RU003616"/>
    </source>
</evidence>
<accession>A0A7J9SL57</accession>
<dbReference type="PROSITE" id="PS01031">
    <property type="entry name" value="SHSP"/>
    <property type="match status" value="1"/>
</dbReference>
<dbReference type="Pfam" id="PF00011">
    <property type="entry name" value="HSP20"/>
    <property type="match status" value="1"/>
</dbReference>
<dbReference type="AlphaFoldDB" id="A0A7J9SL57"/>
<reference evidence="5 6" key="1">
    <citation type="submission" date="2020-08" db="EMBL/GenBank/DDBJ databases">
        <authorList>
            <person name="Seo M.-J."/>
        </authorList>
    </citation>
    <scope>NUCLEOTIDE SEQUENCE [LARGE SCALE GENOMIC DNA]</scope>
    <source>
        <strain evidence="5 6">MBLA0160</strain>
    </source>
</reference>
<comment type="caution">
    <text evidence="5">The sequence shown here is derived from an EMBL/GenBank/DDBJ whole genome shotgun (WGS) entry which is preliminary data.</text>
</comment>
<organism evidence="5 6">
    <name type="scientific">Halobellus ruber</name>
    <dbReference type="NCBI Taxonomy" id="2761102"/>
    <lineage>
        <taxon>Archaea</taxon>
        <taxon>Methanobacteriati</taxon>
        <taxon>Methanobacteriota</taxon>
        <taxon>Stenosarchaea group</taxon>
        <taxon>Halobacteria</taxon>
        <taxon>Halobacteriales</taxon>
        <taxon>Haloferacaceae</taxon>
        <taxon>Halobellus</taxon>
    </lineage>
</organism>
<evidence type="ECO:0000313" key="5">
    <source>
        <dbReference type="EMBL" id="MBB6646756.1"/>
    </source>
</evidence>
<feature type="domain" description="SHSP" evidence="4">
    <location>
        <begin position="33"/>
        <end position="150"/>
    </location>
</feature>
<feature type="region of interest" description="Disordered" evidence="3">
    <location>
        <begin position="81"/>
        <end position="126"/>
    </location>
</feature>
<dbReference type="CDD" id="cd06464">
    <property type="entry name" value="ACD_sHsps-like"/>
    <property type="match status" value="1"/>
</dbReference>
<feature type="compositionally biased region" description="Basic and acidic residues" evidence="3">
    <location>
        <begin position="88"/>
        <end position="107"/>
    </location>
</feature>
<dbReference type="InterPro" id="IPR008978">
    <property type="entry name" value="HSP20-like_chaperone"/>
</dbReference>
<keyword evidence="6" id="KW-1185">Reference proteome</keyword>
<evidence type="ECO:0000256" key="1">
    <source>
        <dbReference type="PROSITE-ProRule" id="PRU00285"/>
    </source>
</evidence>
<evidence type="ECO:0000256" key="3">
    <source>
        <dbReference type="SAM" id="MobiDB-lite"/>
    </source>
</evidence>
<dbReference type="InterPro" id="IPR031107">
    <property type="entry name" value="Small_HSP"/>
</dbReference>
<proteinExistence type="inferred from homology"/>
<protein>
    <submittedName>
        <fullName evidence="5">Hsp20/alpha crystallin family protein</fullName>
    </submittedName>
</protein>
<name>A0A7J9SL57_9EURY</name>